<evidence type="ECO:0008006" key="4">
    <source>
        <dbReference type="Google" id="ProtNLM"/>
    </source>
</evidence>
<accession>A0A372ZVH4</accession>
<name>A0A372ZVH4_9ACTN</name>
<sequence>MIMVGTTRGGRVAGAVLTTALVMAGAAACGGDGGGAAEAAAGTPPQPFGAAGYRGLQLSMTKEEALTSGALEPSPVSLLNGCTDYAYKGGPAPDPVRMAAEAEVRTKADKALARIDEIKAARKPLAPPPSGASSKELQEYLAGLREQLDQTEAGRREMAVLYKDLDLLGPARKNRDQAFLTTGRVNFGTEGLRQLVAPAGARTAEGIGAGSTEEELKHAYEGRDLKPIKEGGYELPSESGSGGPDWFYEFTMADGKVAGLALVKHNTYCA</sequence>
<keyword evidence="3" id="KW-1185">Reference proteome</keyword>
<dbReference type="EMBL" id="QVIG01000001">
    <property type="protein sequence ID" value="RGD59896.1"/>
    <property type="molecule type" value="Genomic_DNA"/>
</dbReference>
<keyword evidence="1" id="KW-0732">Signal</keyword>
<organism evidence="2 3">
    <name type="scientific">Kitasatospora xanthocidica</name>
    <dbReference type="NCBI Taxonomy" id="83382"/>
    <lineage>
        <taxon>Bacteria</taxon>
        <taxon>Bacillati</taxon>
        <taxon>Actinomycetota</taxon>
        <taxon>Actinomycetes</taxon>
        <taxon>Kitasatosporales</taxon>
        <taxon>Streptomycetaceae</taxon>
        <taxon>Kitasatospora</taxon>
    </lineage>
</organism>
<evidence type="ECO:0000256" key="1">
    <source>
        <dbReference type="SAM" id="SignalP"/>
    </source>
</evidence>
<evidence type="ECO:0000313" key="2">
    <source>
        <dbReference type="EMBL" id="RGD59896.1"/>
    </source>
</evidence>
<evidence type="ECO:0000313" key="3">
    <source>
        <dbReference type="Proteomes" id="UP000263377"/>
    </source>
</evidence>
<dbReference type="Proteomes" id="UP000263377">
    <property type="component" value="Unassembled WGS sequence"/>
</dbReference>
<reference evidence="2 3" key="1">
    <citation type="submission" date="2018-08" db="EMBL/GenBank/DDBJ databases">
        <title>Diversity &amp; Physiological Properties of Lignin-Decomposing Actinobacteria from Soil.</title>
        <authorList>
            <person name="Roh S.G."/>
            <person name="Kim S.B."/>
        </authorList>
    </citation>
    <scope>NUCLEOTIDE SEQUENCE [LARGE SCALE GENOMIC DNA]</scope>
    <source>
        <strain evidence="2 3">MMS17-GH009</strain>
    </source>
</reference>
<proteinExistence type="predicted"/>
<dbReference type="AlphaFoldDB" id="A0A372ZVH4"/>
<protein>
    <recommendedName>
        <fullName evidence="4">Lipoprotein</fullName>
    </recommendedName>
</protein>
<comment type="caution">
    <text evidence="2">The sequence shown here is derived from an EMBL/GenBank/DDBJ whole genome shotgun (WGS) entry which is preliminary data.</text>
</comment>
<feature type="signal peptide" evidence="1">
    <location>
        <begin position="1"/>
        <end position="28"/>
    </location>
</feature>
<feature type="chain" id="PRO_5016819372" description="Lipoprotein" evidence="1">
    <location>
        <begin position="29"/>
        <end position="270"/>
    </location>
</feature>
<gene>
    <name evidence="2" type="ORF">DR950_20810</name>
</gene>